<evidence type="ECO:0000256" key="5">
    <source>
        <dbReference type="ARBA" id="ARBA00022692"/>
    </source>
</evidence>
<evidence type="ECO:0000256" key="4">
    <source>
        <dbReference type="ARBA" id="ARBA00022475"/>
    </source>
</evidence>
<feature type="transmembrane region" description="Helical" evidence="8">
    <location>
        <begin position="12"/>
        <end position="33"/>
    </location>
</feature>
<feature type="domain" description="Casparian strip membrane protein" evidence="9">
    <location>
        <begin position="8"/>
        <end position="155"/>
    </location>
</feature>
<dbReference type="NCBIfam" id="TIGR01569">
    <property type="entry name" value="A_tha_TIGR01569"/>
    <property type="match status" value="1"/>
</dbReference>
<keyword evidence="7 8" id="KW-0472">Membrane</keyword>
<feature type="transmembrane region" description="Helical" evidence="8">
    <location>
        <begin position="53"/>
        <end position="73"/>
    </location>
</feature>
<evidence type="ECO:0000256" key="2">
    <source>
        <dbReference type="ARBA" id="ARBA00007651"/>
    </source>
</evidence>
<feature type="transmembrane region" description="Helical" evidence="8">
    <location>
        <begin position="140"/>
        <end position="161"/>
    </location>
</feature>
<evidence type="ECO:0000256" key="8">
    <source>
        <dbReference type="RuleBase" id="RU361233"/>
    </source>
</evidence>
<dbReference type="PANTHER" id="PTHR36488:SF8">
    <property type="entry name" value="CASP-LIKE PROTEIN 1U1"/>
    <property type="match status" value="1"/>
</dbReference>
<dbReference type="Pfam" id="PF04535">
    <property type="entry name" value="CASP_dom"/>
    <property type="match status" value="1"/>
</dbReference>
<feature type="transmembrane region" description="Helical" evidence="8">
    <location>
        <begin position="80"/>
        <end position="106"/>
    </location>
</feature>
<dbReference type="EnsemblPlants" id="OBART11G21300.1">
    <property type="protein sequence ID" value="OBART11G21300.1"/>
    <property type="gene ID" value="OBART11G21300"/>
</dbReference>
<dbReference type="InterPro" id="IPR006459">
    <property type="entry name" value="CASP/CASPL"/>
</dbReference>
<dbReference type="Proteomes" id="UP000026960">
    <property type="component" value="Chromosome 11"/>
</dbReference>
<evidence type="ECO:0000313" key="11">
    <source>
        <dbReference type="Proteomes" id="UP000026960"/>
    </source>
</evidence>
<reference evidence="10" key="2">
    <citation type="submission" date="2015-03" db="UniProtKB">
        <authorList>
            <consortium name="EnsemblPlants"/>
        </authorList>
    </citation>
    <scope>IDENTIFICATION</scope>
</reference>
<comment type="similarity">
    <text evidence="2 8">Belongs to the Casparian strip membrane proteins (CASP) family.</text>
</comment>
<sequence length="171" mass="17532">MTEIDGAARAVSLFFRIAVVGLSVAAAVVMATASQAFPFNYGGAVSYTKYPAFVYFVVAAVVSAVCSAAALYLSVVREAAAGWAVALLDVVTMGLLFSAAGAVFAVRRMAPLYLGVAGADTVAGRWVNGEFCHAAGAFCWRVTTSAIICAFAAAAVSVAVLTKGARHRGKH</sequence>
<proteinExistence type="inferred from homology"/>
<accession>A0A0D3HPG2</accession>
<evidence type="ECO:0000256" key="6">
    <source>
        <dbReference type="ARBA" id="ARBA00022989"/>
    </source>
</evidence>
<dbReference type="GO" id="GO:0005886">
    <property type="term" value="C:plasma membrane"/>
    <property type="evidence" value="ECO:0007669"/>
    <property type="project" value="UniProtKB-SubCell"/>
</dbReference>
<evidence type="ECO:0000256" key="1">
    <source>
        <dbReference type="ARBA" id="ARBA00004651"/>
    </source>
</evidence>
<dbReference type="AlphaFoldDB" id="A0A0D3HPG2"/>
<keyword evidence="11" id="KW-1185">Reference proteome</keyword>
<dbReference type="InterPro" id="IPR006702">
    <property type="entry name" value="CASP_dom"/>
</dbReference>
<comment type="subunit">
    <text evidence="3 8">Homodimer and heterodimers.</text>
</comment>
<evidence type="ECO:0000259" key="9">
    <source>
        <dbReference type="Pfam" id="PF04535"/>
    </source>
</evidence>
<dbReference type="PANTHER" id="PTHR36488">
    <property type="entry name" value="CASP-LIKE PROTEIN 1U1"/>
    <property type="match status" value="1"/>
</dbReference>
<name>A0A0D3HPG2_9ORYZ</name>
<organism evidence="10">
    <name type="scientific">Oryza barthii</name>
    <dbReference type="NCBI Taxonomy" id="65489"/>
    <lineage>
        <taxon>Eukaryota</taxon>
        <taxon>Viridiplantae</taxon>
        <taxon>Streptophyta</taxon>
        <taxon>Embryophyta</taxon>
        <taxon>Tracheophyta</taxon>
        <taxon>Spermatophyta</taxon>
        <taxon>Magnoliopsida</taxon>
        <taxon>Liliopsida</taxon>
        <taxon>Poales</taxon>
        <taxon>Poaceae</taxon>
        <taxon>BOP clade</taxon>
        <taxon>Oryzoideae</taxon>
        <taxon>Oryzeae</taxon>
        <taxon>Oryzinae</taxon>
        <taxon>Oryza</taxon>
    </lineage>
</organism>
<comment type="subcellular location">
    <subcellularLocation>
        <location evidence="1 8">Cell membrane</location>
        <topology evidence="1 8">Multi-pass membrane protein</topology>
    </subcellularLocation>
</comment>
<evidence type="ECO:0000313" key="10">
    <source>
        <dbReference type="EnsemblPlants" id="OBART11G21300.1"/>
    </source>
</evidence>
<protein>
    <recommendedName>
        <fullName evidence="8">CASP-like protein</fullName>
    </recommendedName>
</protein>
<dbReference type="Gramene" id="OBART11G21300.1">
    <property type="protein sequence ID" value="OBART11G21300.1"/>
    <property type="gene ID" value="OBART11G21300"/>
</dbReference>
<keyword evidence="5 8" id="KW-0812">Transmembrane</keyword>
<evidence type="ECO:0000256" key="7">
    <source>
        <dbReference type="ARBA" id="ARBA00023136"/>
    </source>
</evidence>
<reference evidence="10" key="1">
    <citation type="journal article" date="2009" name="Rice">
        <title>De Novo Next Generation Sequencing of Plant Genomes.</title>
        <authorList>
            <person name="Rounsley S."/>
            <person name="Marri P.R."/>
            <person name="Yu Y."/>
            <person name="He R."/>
            <person name="Sisneros N."/>
            <person name="Goicoechea J.L."/>
            <person name="Lee S.J."/>
            <person name="Angelova A."/>
            <person name="Kudrna D."/>
            <person name="Luo M."/>
            <person name="Affourtit J."/>
            <person name="Desany B."/>
            <person name="Knight J."/>
            <person name="Niazi F."/>
            <person name="Egholm M."/>
            <person name="Wing R.A."/>
        </authorList>
    </citation>
    <scope>NUCLEOTIDE SEQUENCE [LARGE SCALE GENOMIC DNA]</scope>
    <source>
        <strain evidence="10">cv. IRGC 105608</strain>
    </source>
</reference>
<dbReference type="HOGENOM" id="CLU_1605119_0_0_1"/>
<dbReference type="InterPro" id="IPR044173">
    <property type="entry name" value="CASPL"/>
</dbReference>
<evidence type="ECO:0000256" key="3">
    <source>
        <dbReference type="ARBA" id="ARBA00011489"/>
    </source>
</evidence>
<dbReference type="eggNOG" id="ENOG502R3UQ">
    <property type="taxonomic scope" value="Eukaryota"/>
</dbReference>
<keyword evidence="4 8" id="KW-1003">Cell membrane</keyword>
<dbReference type="PaxDb" id="65489-OBART11G21300.1"/>
<keyword evidence="6 8" id="KW-1133">Transmembrane helix</keyword>